<evidence type="ECO:0000256" key="5">
    <source>
        <dbReference type="ARBA" id="ARBA00023136"/>
    </source>
</evidence>
<protein>
    <recommendedName>
        <fullName evidence="6">Protein DETOXIFICATION</fullName>
    </recommendedName>
    <alternativeName>
        <fullName evidence="6">Multidrug and toxic compound extrusion protein</fullName>
    </alternativeName>
</protein>
<dbReference type="NCBIfam" id="TIGR00797">
    <property type="entry name" value="matE"/>
    <property type="match status" value="1"/>
</dbReference>
<dbReference type="GO" id="GO:0016020">
    <property type="term" value="C:membrane"/>
    <property type="evidence" value="ECO:0007669"/>
    <property type="project" value="UniProtKB-SubCell"/>
</dbReference>
<evidence type="ECO:0000313" key="8">
    <source>
        <dbReference type="EMBL" id="WVZ88166.1"/>
    </source>
</evidence>
<feature type="transmembrane region" description="Helical" evidence="6">
    <location>
        <begin position="491"/>
        <end position="510"/>
    </location>
</feature>
<feature type="transmembrane region" description="Helical" evidence="6">
    <location>
        <begin position="302"/>
        <end position="328"/>
    </location>
</feature>
<dbReference type="Proteomes" id="UP001341281">
    <property type="component" value="Chromosome 08"/>
</dbReference>
<dbReference type="GO" id="GO:1990961">
    <property type="term" value="P:xenobiotic detoxification by transmembrane export across the plasma membrane"/>
    <property type="evidence" value="ECO:0007669"/>
    <property type="project" value="InterPro"/>
</dbReference>
<sequence length="545" mass="58898">MAGRKEEEDAAAAAASKVPLLDHYHHHHHHHGLGGDTTTTTTKAVEEAAAAAAAAAANGGGRGGGHGDEEDEDGDSGKSLGRRVWEENKKLWVVAGPSIFTRFSTFGVTVISQAFIGHIGATELAAYALVSTVLMRFSSGILLGMASALETLCGQSYGAKQYHMLGVYLQRSWIILFACSVILLPVYIWTEPLLVALGQDPEISAVAGVISLWYIPVMFSYVWSFTLQMYLQAQSKNMIITYLAMLNLALHVGLSWLLVVKLHLGIPGVMGSMVIAMWIPVFGQLAFVFFGGCPGTWTGFSMAAFADLAAIVKLSLSSGVMLCLELWYNTILVLLTGYMKNAEVALDALSICLNINGWEMMISIGFLAATGVRVANELGAGSARRAKFAIKNVVVTSFLIGFVLFVLFLFFRGSLAYIFTNDDAVAFAVSDLSPLLAFSILLNSVQPVLSGVAVGAGWQSVVAYVNITSYYLIGIPLGAVLGYVLGLHVKGIWIGMLLGTLVQTIVLVFITMKTDWDKQVATAQERLKRWYMEENRRLQDSMGDH</sequence>
<feature type="transmembrane region" description="Helical" evidence="6">
    <location>
        <begin position="348"/>
        <end position="372"/>
    </location>
</feature>
<dbReference type="Pfam" id="PF01554">
    <property type="entry name" value="MatE"/>
    <property type="match status" value="2"/>
</dbReference>
<dbReference type="GO" id="GO:0015297">
    <property type="term" value="F:antiporter activity"/>
    <property type="evidence" value="ECO:0007669"/>
    <property type="project" value="InterPro"/>
</dbReference>
<evidence type="ECO:0000256" key="1">
    <source>
        <dbReference type="ARBA" id="ARBA00004141"/>
    </source>
</evidence>
<feature type="transmembrane region" description="Helical" evidence="6">
    <location>
        <begin position="393"/>
        <end position="415"/>
    </location>
</feature>
<evidence type="ECO:0000256" key="2">
    <source>
        <dbReference type="ARBA" id="ARBA00010199"/>
    </source>
</evidence>
<feature type="transmembrane region" description="Helical" evidence="6">
    <location>
        <begin position="173"/>
        <end position="190"/>
    </location>
</feature>
<accession>A0AAQ3X872</accession>
<organism evidence="8 9">
    <name type="scientific">Paspalum notatum var. saurae</name>
    <dbReference type="NCBI Taxonomy" id="547442"/>
    <lineage>
        <taxon>Eukaryota</taxon>
        <taxon>Viridiplantae</taxon>
        <taxon>Streptophyta</taxon>
        <taxon>Embryophyta</taxon>
        <taxon>Tracheophyta</taxon>
        <taxon>Spermatophyta</taxon>
        <taxon>Magnoliopsida</taxon>
        <taxon>Liliopsida</taxon>
        <taxon>Poales</taxon>
        <taxon>Poaceae</taxon>
        <taxon>PACMAD clade</taxon>
        <taxon>Panicoideae</taxon>
        <taxon>Andropogonodae</taxon>
        <taxon>Paspaleae</taxon>
        <taxon>Paspalinae</taxon>
        <taxon>Paspalum</taxon>
    </lineage>
</organism>
<feature type="transmembrane region" description="Helical" evidence="6">
    <location>
        <begin position="128"/>
        <end position="152"/>
    </location>
</feature>
<evidence type="ECO:0000313" key="9">
    <source>
        <dbReference type="Proteomes" id="UP001341281"/>
    </source>
</evidence>
<keyword evidence="9" id="KW-1185">Reference proteome</keyword>
<evidence type="ECO:0000256" key="6">
    <source>
        <dbReference type="RuleBase" id="RU004914"/>
    </source>
</evidence>
<keyword evidence="5 6" id="KW-0472">Membrane</keyword>
<feature type="transmembrane region" description="Helical" evidence="6">
    <location>
        <begin position="91"/>
        <end position="116"/>
    </location>
</feature>
<feature type="region of interest" description="Disordered" evidence="7">
    <location>
        <begin position="1"/>
        <end position="80"/>
    </location>
</feature>
<name>A0AAQ3X872_PASNO</name>
<dbReference type="InterPro" id="IPR045069">
    <property type="entry name" value="MATE_euk"/>
</dbReference>
<evidence type="ECO:0000256" key="3">
    <source>
        <dbReference type="ARBA" id="ARBA00022692"/>
    </source>
</evidence>
<feature type="compositionally biased region" description="Low complexity" evidence="7">
    <location>
        <begin position="36"/>
        <end position="57"/>
    </location>
</feature>
<gene>
    <name evidence="8" type="ORF">U9M48_034714</name>
</gene>
<dbReference type="PANTHER" id="PTHR11206">
    <property type="entry name" value="MULTIDRUG RESISTANCE PROTEIN"/>
    <property type="match status" value="1"/>
</dbReference>
<feature type="transmembrane region" description="Helical" evidence="6">
    <location>
        <begin position="265"/>
        <end position="290"/>
    </location>
</feature>
<feature type="transmembrane region" description="Helical" evidence="6">
    <location>
        <begin position="461"/>
        <end position="485"/>
    </location>
</feature>
<feature type="transmembrane region" description="Helical" evidence="6">
    <location>
        <begin position="239"/>
        <end position="259"/>
    </location>
</feature>
<evidence type="ECO:0000256" key="7">
    <source>
        <dbReference type="SAM" id="MobiDB-lite"/>
    </source>
</evidence>
<reference evidence="8 9" key="1">
    <citation type="submission" date="2024-02" db="EMBL/GenBank/DDBJ databases">
        <title>High-quality chromosome-scale genome assembly of Pensacola bahiagrass (Paspalum notatum Flugge var. saurae).</title>
        <authorList>
            <person name="Vega J.M."/>
            <person name="Podio M."/>
            <person name="Orjuela J."/>
            <person name="Siena L.A."/>
            <person name="Pessino S.C."/>
            <person name="Combes M.C."/>
            <person name="Mariac C."/>
            <person name="Albertini E."/>
            <person name="Pupilli F."/>
            <person name="Ortiz J.P.A."/>
            <person name="Leblanc O."/>
        </authorList>
    </citation>
    <scope>NUCLEOTIDE SEQUENCE [LARGE SCALE GENOMIC DNA]</scope>
    <source>
        <strain evidence="8">R1</strain>
        <tissue evidence="8">Leaf</tissue>
    </source>
</reference>
<comment type="subcellular location">
    <subcellularLocation>
        <location evidence="1">Membrane</location>
        <topology evidence="1">Multi-pass membrane protein</topology>
    </subcellularLocation>
</comment>
<proteinExistence type="inferred from homology"/>
<evidence type="ECO:0000256" key="4">
    <source>
        <dbReference type="ARBA" id="ARBA00022989"/>
    </source>
</evidence>
<comment type="similarity">
    <text evidence="2 6">Belongs to the multi antimicrobial extrusion (MATE) (TC 2.A.66.1) family.</text>
</comment>
<feature type="transmembrane region" description="Helical" evidence="6">
    <location>
        <begin position="205"/>
        <end position="227"/>
    </location>
</feature>
<dbReference type="EMBL" id="CP144752">
    <property type="protein sequence ID" value="WVZ88166.1"/>
    <property type="molecule type" value="Genomic_DNA"/>
</dbReference>
<keyword evidence="4 6" id="KW-1133">Transmembrane helix</keyword>
<feature type="transmembrane region" description="Helical" evidence="6">
    <location>
        <begin position="435"/>
        <end position="454"/>
    </location>
</feature>
<keyword evidence="3 6" id="KW-0812">Transmembrane</keyword>
<dbReference type="AlphaFoldDB" id="A0AAQ3X872"/>
<dbReference type="GO" id="GO:0042910">
    <property type="term" value="F:xenobiotic transmembrane transporter activity"/>
    <property type="evidence" value="ECO:0007669"/>
    <property type="project" value="InterPro"/>
</dbReference>
<dbReference type="InterPro" id="IPR002528">
    <property type="entry name" value="MATE_fam"/>
</dbReference>
<dbReference type="CDD" id="cd13132">
    <property type="entry name" value="MATE_eukaryotic"/>
    <property type="match status" value="1"/>
</dbReference>